<evidence type="ECO:0000256" key="1">
    <source>
        <dbReference type="SAM" id="Phobius"/>
    </source>
</evidence>
<reference evidence="2" key="1">
    <citation type="journal article" date="2015" name="Nature">
        <title>Complex archaea that bridge the gap between prokaryotes and eukaryotes.</title>
        <authorList>
            <person name="Spang A."/>
            <person name="Saw J.H."/>
            <person name="Jorgensen S.L."/>
            <person name="Zaremba-Niedzwiedzka K."/>
            <person name="Martijn J."/>
            <person name="Lind A.E."/>
            <person name="van Eijk R."/>
            <person name="Schleper C."/>
            <person name="Guy L."/>
            <person name="Ettema T.J."/>
        </authorList>
    </citation>
    <scope>NUCLEOTIDE SEQUENCE</scope>
</reference>
<keyword evidence="1" id="KW-0472">Membrane</keyword>
<name>A0A0F9HJY6_9ZZZZ</name>
<dbReference type="AlphaFoldDB" id="A0A0F9HJY6"/>
<protein>
    <submittedName>
        <fullName evidence="2">Uncharacterized protein</fullName>
    </submittedName>
</protein>
<evidence type="ECO:0000313" key="2">
    <source>
        <dbReference type="EMBL" id="KKM03497.1"/>
    </source>
</evidence>
<keyword evidence="1" id="KW-1133">Transmembrane helix</keyword>
<sequence length="29" mass="3409">MVSWEWLPVAFGLGMTAALTAWYWGRHRD</sequence>
<gene>
    <name evidence="2" type="ORF">LCGC14_1773820</name>
</gene>
<organism evidence="2">
    <name type="scientific">marine sediment metagenome</name>
    <dbReference type="NCBI Taxonomy" id="412755"/>
    <lineage>
        <taxon>unclassified sequences</taxon>
        <taxon>metagenomes</taxon>
        <taxon>ecological metagenomes</taxon>
    </lineage>
</organism>
<accession>A0A0F9HJY6</accession>
<feature type="transmembrane region" description="Helical" evidence="1">
    <location>
        <begin position="6"/>
        <end position="25"/>
    </location>
</feature>
<dbReference type="EMBL" id="LAZR01016667">
    <property type="protein sequence ID" value="KKM03497.1"/>
    <property type="molecule type" value="Genomic_DNA"/>
</dbReference>
<keyword evidence="1" id="KW-0812">Transmembrane</keyword>
<comment type="caution">
    <text evidence="2">The sequence shown here is derived from an EMBL/GenBank/DDBJ whole genome shotgun (WGS) entry which is preliminary data.</text>
</comment>
<proteinExistence type="predicted"/>